<evidence type="ECO:0000256" key="4">
    <source>
        <dbReference type="SAM" id="SignalP"/>
    </source>
</evidence>
<dbReference type="PANTHER" id="PTHR30061:SF50">
    <property type="entry name" value="MALTOSE_MALTODEXTRIN-BINDING PERIPLASMIC PROTEIN"/>
    <property type="match status" value="1"/>
</dbReference>
<dbReference type="RefSeq" id="WP_212518125.1">
    <property type="nucleotide sequence ID" value="NZ_JAGSOH010000026.1"/>
</dbReference>
<dbReference type="Pfam" id="PF01547">
    <property type="entry name" value="SBP_bac_1"/>
    <property type="match status" value="1"/>
</dbReference>
<dbReference type="GO" id="GO:0015768">
    <property type="term" value="P:maltose transport"/>
    <property type="evidence" value="ECO:0007669"/>
    <property type="project" value="TreeGrafter"/>
</dbReference>
<dbReference type="Gene3D" id="3.40.190.10">
    <property type="entry name" value="Periplasmic binding protein-like II"/>
    <property type="match status" value="1"/>
</dbReference>
<dbReference type="GO" id="GO:1901982">
    <property type="term" value="F:maltose binding"/>
    <property type="evidence" value="ECO:0007669"/>
    <property type="project" value="TreeGrafter"/>
</dbReference>
<keyword evidence="3 4" id="KW-0732">Signal</keyword>
<evidence type="ECO:0000256" key="2">
    <source>
        <dbReference type="ARBA" id="ARBA00022448"/>
    </source>
</evidence>
<sequence length="427" mass="43613">MSAFGRRGRATCLAAAVAAVTLVAGCGNNGVSTGSSGGVVQLSMLTGFTGPDEASYQALVTEFNTSHPDIHVTMTAEPWATVAQKLPAAWATGGGPDLATPSSDPGSIFNYIKTNSVLPLDSAVGTGSGQIDSSAFPSVVRNAFTVDGKLYAVPANMATLVLYYNKDMFAAAGIKAAPTTEADFIADAKKLTVSSGGKVSQYGLSLADNNTIQMWPILQWMSGGDIVDSKGCATVNSAASVSALTQWSQLVIQDHISPVGQAGADADTLFSSKKAAMEINGPWAASGYTSAGINLGMVKVPVGSAGPVTLASTVPLMIERNGPHTAQAEQFLAWYTGKAAQLKFSQISGFPPARTDLGSALSGNATVSLFASALPDAKLYLAGLPEATSIDSDVYVPMIQRIERGANVASATAAAATQINKLTGCAS</sequence>
<evidence type="ECO:0000256" key="1">
    <source>
        <dbReference type="ARBA" id="ARBA00008520"/>
    </source>
</evidence>
<dbReference type="PROSITE" id="PS51257">
    <property type="entry name" value="PROKAR_LIPOPROTEIN"/>
    <property type="match status" value="1"/>
</dbReference>
<evidence type="ECO:0000313" key="5">
    <source>
        <dbReference type="EMBL" id="MBR7826981.1"/>
    </source>
</evidence>
<keyword evidence="6" id="KW-1185">Reference proteome</keyword>
<gene>
    <name evidence="5" type="ORF">KDK95_11755</name>
</gene>
<comment type="similarity">
    <text evidence="1">Belongs to the bacterial solute-binding protein 1 family.</text>
</comment>
<evidence type="ECO:0000313" key="6">
    <source>
        <dbReference type="Proteomes" id="UP000676325"/>
    </source>
</evidence>
<dbReference type="AlphaFoldDB" id="A0A941E8J5"/>
<dbReference type="InterPro" id="IPR006059">
    <property type="entry name" value="SBP"/>
</dbReference>
<evidence type="ECO:0000256" key="3">
    <source>
        <dbReference type="ARBA" id="ARBA00022729"/>
    </source>
</evidence>
<organism evidence="5 6">
    <name type="scientific">Actinospica acidithermotolerans</name>
    <dbReference type="NCBI Taxonomy" id="2828514"/>
    <lineage>
        <taxon>Bacteria</taxon>
        <taxon>Bacillati</taxon>
        <taxon>Actinomycetota</taxon>
        <taxon>Actinomycetes</taxon>
        <taxon>Catenulisporales</taxon>
        <taxon>Actinospicaceae</taxon>
        <taxon>Actinospica</taxon>
    </lineage>
</organism>
<feature type="signal peptide" evidence="4">
    <location>
        <begin position="1"/>
        <end position="24"/>
    </location>
</feature>
<dbReference type="GO" id="GO:0042956">
    <property type="term" value="P:maltodextrin transmembrane transport"/>
    <property type="evidence" value="ECO:0007669"/>
    <property type="project" value="TreeGrafter"/>
</dbReference>
<proteinExistence type="inferred from homology"/>
<dbReference type="SUPFAM" id="SSF53850">
    <property type="entry name" value="Periplasmic binding protein-like II"/>
    <property type="match status" value="1"/>
</dbReference>
<feature type="chain" id="PRO_5037025390" evidence="4">
    <location>
        <begin position="25"/>
        <end position="427"/>
    </location>
</feature>
<dbReference type="PANTHER" id="PTHR30061">
    <property type="entry name" value="MALTOSE-BINDING PERIPLASMIC PROTEIN"/>
    <property type="match status" value="1"/>
</dbReference>
<accession>A0A941E8J5</accession>
<dbReference type="EMBL" id="JAGSOH010000026">
    <property type="protein sequence ID" value="MBR7826981.1"/>
    <property type="molecule type" value="Genomic_DNA"/>
</dbReference>
<dbReference type="Proteomes" id="UP000676325">
    <property type="component" value="Unassembled WGS sequence"/>
</dbReference>
<keyword evidence="2" id="KW-0813">Transport</keyword>
<comment type="caution">
    <text evidence="5">The sequence shown here is derived from an EMBL/GenBank/DDBJ whole genome shotgun (WGS) entry which is preliminary data.</text>
</comment>
<protein>
    <submittedName>
        <fullName evidence="5">Extracellular solute-binding protein</fullName>
    </submittedName>
</protein>
<reference evidence="5" key="1">
    <citation type="submission" date="2021-04" db="EMBL/GenBank/DDBJ databases">
        <title>Genome based classification of Actinospica acidithermotolerans sp. nov., an actinobacterium isolated from an Indonesian hot spring.</title>
        <authorList>
            <person name="Kusuma A.B."/>
            <person name="Putra K.E."/>
            <person name="Nafisah S."/>
            <person name="Loh J."/>
            <person name="Nouioui I."/>
            <person name="Goodfellow M."/>
        </authorList>
    </citation>
    <scope>NUCLEOTIDE SEQUENCE</scope>
    <source>
        <strain evidence="5">MGRD01-02</strain>
    </source>
</reference>
<dbReference type="GO" id="GO:0055052">
    <property type="term" value="C:ATP-binding cassette (ABC) transporter complex, substrate-binding subunit-containing"/>
    <property type="evidence" value="ECO:0007669"/>
    <property type="project" value="TreeGrafter"/>
</dbReference>
<name>A0A941E8J5_9ACTN</name>